<dbReference type="SUPFAM" id="SSF51735">
    <property type="entry name" value="NAD(P)-binding Rossmann-fold domains"/>
    <property type="match status" value="1"/>
</dbReference>
<dbReference type="InterPro" id="IPR036291">
    <property type="entry name" value="NAD(P)-bd_dom_sf"/>
</dbReference>
<dbReference type="InterPro" id="IPR051265">
    <property type="entry name" value="HIBADH-related_NP60_sf"/>
</dbReference>
<feature type="domain" description="NADPH-dependent reductive aminase-like C-terminal" evidence="4">
    <location>
        <begin position="162"/>
        <end position="284"/>
    </location>
</feature>
<dbReference type="PIRSF" id="PIRSF000103">
    <property type="entry name" value="HIBADH"/>
    <property type="match status" value="1"/>
</dbReference>
<dbReference type="EMBL" id="QVNQ01000001">
    <property type="protein sequence ID" value="RFS87375.1"/>
    <property type="molecule type" value="Genomic_DNA"/>
</dbReference>
<reference evidence="5 6" key="1">
    <citation type="submission" date="2018-08" db="EMBL/GenBank/DDBJ databases">
        <title>Actinomadura spongicola sp. nov., isolated from marine sponge Leucetta chagosensis.</title>
        <authorList>
            <person name="Li L."/>
            <person name="Lin H.W."/>
        </authorList>
    </citation>
    <scope>NUCLEOTIDE SEQUENCE [LARGE SCALE GENOMIC DNA]</scope>
    <source>
        <strain evidence="5 6">LHW52907</strain>
    </source>
</reference>
<dbReference type="InterPro" id="IPR013328">
    <property type="entry name" value="6PGD_dom2"/>
</dbReference>
<dbReference type="Pfam" id="PF21761">
    <property type="entry name" value="RedAm-like_C"/>
    <property type="match status" value="1"/>
</dbReference>
<dbReference type="InterPro" id="IPR008927">
    <property type="entry name" value="6-PGluconate_DH-like_C_sf"/>
</dbReference>
<proteinExistence type="inferred from homology"/>
<dbReference type="OrthoDB" id="4535742at2"/>
<feature type="domain" description="6-phosphogluconate dehydrogenase NADP-binding" evidence="3">
    <location>
        <begin position="4"/>
        <end position="154"/>
    </location>
</feature>
<sequence>MTDVTVLGAGFMGAAIARVLMERGRTVTVWNRTPAKTERLREAGATVAEGFTDALTLSPVTISALSDYAALVERLEPVASLEGVDLVNLTTGQPHEADELEALVTARGGRLLDGAIICYPSHIGTEKGVVKFSGPNELWERHHELLELLGTGTDHLGEPVRLANVLDAAQLGFYIPAIGAAMEAAAYAEREGLGFADLRPVLVHGLNVMTGFLAKREDMIAKNDFAAEDSPAEVYLAAMRGVVEAMDRADMEPLLGRAVIRHLEEVQAAGRLDGDFAEIYRSLRESAGEQE</sequence>
<dbReference type="Pfam" id="PF03446">
    <property type="entry name" value="NAD_binding_2"/>
    <property type="match status" value="1"/>
</dbReference>
<dbReference type="RefSeq" id="WP_117397823.1">
    <property type="nucleotide sequence ID" value="NZ_QVNQ01000001.1"/>
</dbReference>
<dbReference type="InterPro" id="IPR006115">
    <property type="entry name" value="6PGDH_NADP-bd"/>
</dbReference>
<evidence type="ECO:0000256" key="1">
    <source>
        <dbReference type="ARBA" id="ARBA00009080"/>
    </source>
</evidence>
<keyword evidence="2" id="KW-0560">Oxidoreductase</keyword>
<dbReference type="PANTHER" id="PTHR43580">
    <property type="entry name" value="OXIDOREDUCTASE GLYR1-RELATED"/>
    <property type="match status" value="1"/>
</dbReference>
<dbReference type="Gene3D" id="1.10.1040.10">
    <property type="entry name" value="N-(1-d-carboxylethyl)-l-norvaline Dehydrogenase, domain 2"/>
    <property type="match status" value="1"/>
</dbReference>
<evidence type="ECO:0000259" key="4">
    <source>
        <dbReference type="Pfam" id="PF21761"/>
    </source>
</evidence>
<dbReference type="SUPFAM" id="SSF48179">
    <property type="entry name" value="6-phosphogluconate dehydrogenase C-terminal domain-like"/>
    <property type="match status" value="1"/>
</dbReference>
<dbReference type="InterPro" id="IPR015815">
    <property type="entry name" value="HIBADH-related"/>
</dbReference>
<dbReference type="GO" id="GO:0016491">
    <property type="term" value="F:oxidoreductase activity"/>
    <property type="evidence" value="ECO:0007669"/>
    <property type="project" value="UniProtKB-KW"/>
</dbReference>
<gene>
    <name evidence="5" type="ORF">D0T12_03865</name>
</gene>
<evidence type="ECO:0000259" key="3">
    <source>
        <dbReference type="Pfam" id="PF03446"/>
    </source>
</evidence>
<evidence type="ECO:0000313" key="6">
    <source>
        <dbReference type="Proteomes" id="UP000262882"/>
    </source>
</evidence>
<dbReference type="GO" id="GO:0050661">
    <property type="term" value="F:NADP binding"/>
    <property type="evidence" value="ECO:0007669"/>
    <property type="project" value="InterPro"/>
</dbReference>
<dbReference type="AlphaFoldDB" id="A0A372GPX7"/>
<comment type="caution">
    <text evidence="5">The sequence shown here is derived from an EMBL/GenBank/DDBJ whole genome shotgun (WGS) entry which is preliminary data.</text>
</comment>
<protein>
    <submittedName>
        <fullName evidence="5">NAD(P)-dependent oxidoreductase</fullName>
    </submittedName>
</protein>
<dbReference type="InterPro" id="IPR048666">
    <property type="entry name" value="RedAm-like_C"/>
</dbReference>
<comment type="similarity">
    <text evidence="1">Belongs to the HIBADH-related family.</text>
</comment>
<evidence type="ECO:0000256" key="2">
    <source>
        <dbReference type="ARBA" id="ARBA00023002"/>
    </source>
</evidence>
<accession>A0A372GPX7</accession>
<organism evidence="5 6">
    <name type="scientific">Actinomadura spongiicola</name>
    <dbReference type="NCBI Taxonomy" id="2303421"/>
    <lineage>
        <taxon>Bacteria</taxon>
        <taxon>Bacillati</taxon>
        <taxon>Actinomycetota</taxon>
        <taxon>Actinomycetes</taxon>
        <taxon>Streptosporangiales</taxon>
        <taxon>Thermomonosporaceae</taxon>
        <taxon>Actinomadura</taxon>
    </lineage>
</organism>
<dbReference type="PANTHER" id="PTHR43580:SF2">
    <property type="entry name" value="CYTOKINE-LIKE NUCLEAR FACTOR N-PAC"/>
    <property type="match status" value="1"/>
</dbReference>
<name>A0A372GPX7_9ACTN</name>
<dbReference type="Proteomes" id="UP000262882">
    <property type="component" value="Unassembled WGS sequence"/>
</dbReference>
<keyword evidence="6" id="KW-1185">Reference proteome</keyword>
<evidence type="ECO:0000313" key="5">
    <source>
        <dbReference type="EMBL" id="RFS87375.1"/>
    </source>
</evidence>
<dbReference type="Gene3D" id="3.40.50.720">
    <property type="entry name" value="NAD(P)-binding Rossmann-like Domain"/>
    <property type="match status" value="1"/>
</dbReference>